<evidence type="ECO:0000313" key="2">
    <source>
        <dbReference type="EMBL" id="CAB0040917.1"/>
    </source>
</evidence>
<dbReference type="InterPro" id="IPR006249">
    <property type="entry name" value="Aconitase/IRP2"/>
</dbReference>
<dbReference type="Proteomes" id="UP000479190">
    <property type="component" value="Unassembled WGS sequence"/>
</dbReference>
<dbReference type="SUPFAM" id="SSF53732">
    <property type="entry name" value="Aconitase iron-sulfur domain"/>
    <property type="match status" value="1"/>
</dbReference>
<dbReference type="AlphaFoldDB" id="A0A6H5IYE2"/>
<reference evidence="2 3" key="1">
    <citation type="submission" date="2020-02" db="EMBL/GenBank/DDBJ databases">
        <authorList>
            <person name="Ferguson B K."/>
        </authorList>
    </citation>
    <scope>NUCLEOTIDE SEQUENCE [LARGE SCALE GENOMIC DNA]</scope>
</reference>
<dbReference type="Gene3D" id="3.30.499.10">
    <property type="entry name" value="Aconitase, domain 3"/>
    <property type="match status" value="1"/>
</dbReference>
<accession>A0A6H5IYE2</accession>
<dbReference type="InterPro" id="IPR015931">
    <property type="entry name" value="Acnase/IPM_dHydase_lsu_aba_1/3"/>
</dbReference>
<gene>
    <name evidence="2" type="ORF">TBRA_LOCUS12608</name>
</gene>
<dbReference type="OrthoDB" id="2279155at2759"/>
<dbReference type="InterPro" id="IPR036008">
    <property type="entry name" value="Aconitase_4Fe-4S_dom"/>
</dbReference>
<evidence type="ECO:0000256" key="1">
    <source>
        <dbReference type="ARBA" id="ARBA00023004"/>
    </source>
</evidence>
<protein>
    <submittedName>
        <fullName evidence="2">Uncharacterized protein</fullName>
    </submittedName>
</protein>
<keyword evidence="1" id="KW-0408">Iron</keyword>
<evidence type="ECO:0000313" key="3">
    <source>
        <dbReference type="Proteomes" id="UP000479190"/>
    </source>
</evidence>
<name>A0A6H5IYE2_9HYME</name>
<keyword evidence="3" id="KW-1185">Reference proteome</keyword>
<organism evidence="2 3">
    <name type="scientific">Trichogramma brassicae</name>
    <dbReference type="NCBI Taxonomy" id="86971"/>
    <lineage>
        <taxon>Eukaryota</taxon>
        <taxon>Metazoa</taxon>
        <taxon>Ecdysozoa</taxon>
        <taxon>Arthropoda</taxon>
        <taxon>Hexapoda</taxon>
        <taxon>Insecta</taxon>
        <taxon>Pterygota</taxon>
        <taxon>Neoptera</taxon>
        <taxon>Endopterygota</taxon>
        <taxon>Hymenoptera</taxon>
        <taxon>Apocrita</taxon>
        <taxon>Proctotrupomorpha</taxon>
        <taxon>Chalcidoidea</taxon>
        <taxon>Trichogrammatidae</taxon>
        <taxon>Trichogramma</taxon>
    </lineage>
</organism>
<feature type="non-terminal residue" evidence="2">
    <location>
        <position position="1"/>
    </location>
</feature>
<dbReference type="EMBL" id="CADCXV010001072">
    <property type="protein sequence ID" value="CAB0040917.1"/>
    <property type="molecule type" value="Genomic_DNA"/>
</dbReference>
<proteinExistence type="predicted"/>
<dbReference type="PANTHER" id="PTHR11670">
    <property type="entry name" value="ACONITASE/IRON-RESPONSIVE ELEMENT FAMILY MEMBER"/>
    <property type="match status" value="1"/>
</dbReference>
<sequence length="415" mass="48250">YQFSIKSFSSSKQKSKKCTVRLLFALIINKRTYRYTTFGLLAVIECLEKRGYKLDQSEVLIIMKLFDKYKLFEAMKNLDERWYDVEKFAKEARETMVKPDLSLYDLIHLRPHEAAKRLTYMGCYKLTESAKPDCFMHLYEMMSSKFFRSWASESFWKLIHYRLPVEICELIIEQLTNKDLYHIFLAAEGLTNKDEILVSIYTLCASASRARPKRAADVTASVTIMAGCPQCPCFTSSIMCVPILEAFLEPEFWPYRGCAREYRSEEHIERIEKYLRAVKLIKNYDDPSQDPIFSEVVTLDLATVVSSVSGPKRPHERIHLLPEGVRHLSGRLSSWASTSYRTTWSAADCIHPNTWANYSKEFLLKEDEDKDTKHLRRLFERCQRDLGNAKVELVADGQTMTTTLLPMVVRHCNPN</sequence>